<reference evidence="1 2" key="1">
    <citation type="submission" date="2022-05" db="EMBL/GenBank/DDBJ databases">
        <authorList>
            <consortium name="Genoscope - CEA"/>
            <person name="William W."/>
        </authorList>
    </citation>
    <scope>NUCLEOTIDE SEQUENCE [LARGE SCALE GENOMIC DNA]</scope>
</reference>
<dbReference type="Proteomes" id="UP001159405">
    <property type="component" value="Unassembled WGS sequence"/>
</dbReference>
<name>A0ABN8NZ03_9CNID</name>
<organism evidence="1 2">
    <name type="scientific">Porites lobata</name>
    <dbReference type="NCBI Taxonomy" id="104759"/>
    <lineage>
        <taxon>Eukaryota</taxon>
        <taxon>Metazoa</taxon>
        <taxon>Cnidaria</taxon>
        <taxon>Anthozoa</taxon>
        <taxon>Hexacorallia</taxon>
        <taxon>Scleractinia</taxon>
        <taxon>Fungiina</taxon>
        <taxon>Poritidae</taxon>
        <taxon>Porites</taxon>
    </lineage>
</organism>
<proteinExistence type="predicted"/>
<dbReference type="EMBL" id="CALNXK010000044">
    <property type="protein sequence ID" value="CAH3127653.1"/>
    <property type="molecule type" value="Genomic_DNA"/>
</dbReference>
<dbReference type="Gene3D" id="3.40.640.10">
    <property type="entry name" value="Type I PLP-dependent aspartate aminotransferase-like (Major domain)"/>
    <property type="match status" value="1"/>
</dbReference>
<evidence type="ECO:0000313" key="2">
    <source>
        <dbReference type="Proteomes" id="UP001159405"/>
    </source>
</evidence>
<evidence type="ECO:0000313" key="1">
    <source>
        <dbReference type="EMBL" id="CAH3127653.1"/>
    </source>
</evidence>
<comment type="caution">
    <text evidence="1">The sequence shown here is derived from an EMBL/GenBank/DDBJ whole genome shotgun (WGS) entry which is preliminary data.</text>
</comment>
<dbReference type="SUPFAM" id="SSF53383">
    <property type="entry name" value="PLP-dependent transferases"/>
    <property type="match status" value="1"/>
</dbReference>
<protein>
    <submittedName>
        <fullName evidence="1">Uncharacterized protein</fullName>
    </submittedName>
</protein>
<keyword evidence="2" id="KW-1185">Reference proteome</keyword>
<dbReference type="InterPro" id="IPR015424">
    <property type="entry name" value="PyrdxlP-dep_Trfase"/>
</dbReference>
<gene>
    <name evidence="1" type="ORF">PLOB_00033328</name>
</gene>
<dbReference type="InterPro" id="IPR015421">
    <property type="entry name" value="PyrdxlP-dep_Trfase_major"/>
</dbReference>
<accession>A0ABN8NZ03</accession>
<sequence>MGIISGSIWGSFQGWASFRGRDHFGGCTDIAMPANLGYICVLLYNQNNCTGEGPTVTTSFELEIGTDLCVMMAYDKDKSMGHLVTGGSIANIKEIWAARNVKFFPLALQRALKKEKKLCAYFEFLSSSRRHK</sequence>